<feature type="binding site" evidence="5">
    <location>
        <position position="342"/>
    </location>
    <ligand>
        <name>Zn(2+)</name>
        <dbReference type="ChEBI" id="CHEBI:29105"/>
    </ligand>
</feature>
<name>A0A9P9JN49_9HYPO</name>
<feature type="binding site" evidence="5">
    <location>
        <position position="339"/>
    </location>
    <ligand>
        <name>Zn(2+)</name>
        <dbReference type="ChEBI" id="CHEBI:29105"/>
    </ligand>
</feature>
<dbReference type="EMBL" id="JAGMUV010000003">
    <property type="protein sequence ID" value="KAH7166178.1"/>
    <property type="molecule type" value="Genomic_DNA"/>
</dbReference>
<accession>A0A9P9JN49</accession>
<dbReference type="Pfam" id="PF01702">
    <property type="entry name" value="TGT"/>
    <property type="match status" value="1"/>
</dbReference>
<dbReference type="Gene3D" id="3.20.20.105">
    <property type="entry name" value="Queuine tRNA-ribosyltransferase-like"/>
    <property type="match status" value="1"/>
</dbReference>
<evidence type="ECO:0000256" key="1">
    <source>
        <dbReference type="ARBA" id="ARBA00022490"/>
    </source>
</evidence>
<evidence type="ECO:0000256" key="3">
    <source>
        <dbReference type="ARBA" id="ARBA00022723"/>
    </source>
</evidence>
<dbReference type="InterPro" id="IPR050852">
    <property type="entry name" value="Queuine_tRNA-ribosyltrfase"/>
</dbReference>
<keyword evidence="9" id="KW-1185">Reference proteome</keyword>
<dbReference type="SUPFAM" id="SSF51713">
    <property type="entry name" value="tRNA-guanine transglycosylase"/>
    <property type="match status" value="1"/>
</dbReference>
<dbReference type="OrthoDB" id="27601at2759"/>
<gene>
    <name evidence="8" type="ORF">EDB81DRAFT_878528</name>
</gene>
<comment type="function">
    <text evidence="5">Non-catalytic subunit of the queuine tRNA-ribosyltransferase (TGT) that catalyzes the base-exchange of a guanine (G) residue with queuine (Q) at position 34 (anticodon wobble position) in tRNAs with GU(N) anticodons (tRNA-Asp, -Asn, -His and -Tyr), resulting in the hypermodified nucleoside queuosine (7-(((4,5-cis-dihydroxy-2-cyclopenten-1-yl)amino)methyl)-7-deazaguanosine).</text>
</comment>
<keyword evidence="3 5" id="KW-0479">Metal-binding</keyword>
<protein>
    <recommendedName>
        <fullName evidence="5">Queuine tRNA-ribosyltransferase accessory subunit 2</fullName>
    </recommendedName>
    <alternativeName>
        <fullName evidence="5">Queuine tRNA-ribosyltransferase domain-containing protein 1</fullName>
    </alternativeName>
</protein>
<dbReference type="HAMAP" id="MF_03043">
    <property type="entry name" value="QTRT2"/>
    <property type="match status" value="1"/>
</dbReference>
<dbReference type="GO" id="GO:0005737">
    <property type="term" value="C:cytoplasm"/>
    <property type="evidence" value="ECO:0007669"/>
    <property type="project" value="UniProtKB-SubCell"/>
</dbReference>
<feature type="binding site" evidence="5">
    <location>
        <position position="368"/>
    </location>
    <ligand>
        <name>Zn(2+)</name>
        <dbReference type="ChEBI" id="CHEBI:29105"/>
    </ligand>
</feature>
<evidence type="ECO:0000256" key="2">
    <source>
        <dbReference type="ARBA" id="ARBA00022694"/>
    </source>
</evidence>
<dbReference type="GO" id="GO:0008479">
    <property type="term" value="F:tRNA-guanosine(34) queuine transglycosylase activity"/>
    <property type="evidence" value="ECO:0007669"/>
    <property type="project" value="UniProtKB-UniRule"/>
</dbReference>
<dbReference type="InterPro" id="IPR036511">
    <property type="entry name" value="TGT-like_sf"/>
</dbReference>
<keyword evidence="1 5" id="KW-0963">Cytoplasm</keyword>
<comment type="subcellular location">
    <subcellularLocation>
        <location evidence="5">Cytoplasm</location>
    </subcellularLocation>
</comment>
<comment type="caution">
    <text evidence="8">The sequence shown here is derived from an EMBL/GenBank/DDBJ whole genome shotgun (WGS) entry which is preliminary data.</text>
</comment>
<dbReference type="Proteomes" id="UP000738349">
    <property type="component" value="Unassembled WGS sequence"/>
</dbReference>
<feature type="binding site" evidence="5">
    <location>
        <position position="337"/>
    </location>
    <ligand>
        <name>Zn(2+)</name>
        <dbReference type="ChEBI" id="CHEBI:29105"/>
    </ligand>
</feature>
<evidence type="ECO:0000313" key="9">
    <source>
        <dbReference type="Proteomes" id="UP000738349"/>
    </source>
</evidence>
<comment type="subunit">
    <text evidence="5">Heterodimer of a catalytic subunit and an accessory subunit.</text>
</comment>
<dbReference type="GO" id="GO:0046872">
    <property type="term" value="F:metal ion binding"/>
    <property type="evidence" value="ECO:0007669"/>
    <property type="project" value="UniProtKB-KW"/>
</dbReference>
<evidence type="ECO:0000313" key="8">
    <source>
        <dbReference type="EMBL" id="KAH7166178.1"/>
    </source>
</evidence>
<dbReference type="InterPro" id="IPR002616">
    <property type="entry name" value="tRNA_ribo_trans-like"/>
</dbReference>
<dbReference type="GO" id="GO:0006400">
    <property type="term" value="P:tRNA modification"/>
    <property type="evidence" value="ECO:0007669"/>
    <property type="project" value="InterPro"/>
</dbReference>
<evidence type="ECO:0000259" key="7">
    <source>
        <dbReference type="Pfam" id="PF01702"/>
    </source>
</evidence>
<proteinExistence type="inferred from homology"/>
<comment type="similarity">
    <text evidence="5">Belongs to the queuine tRNA-ribosyltransferase family. QTRT2 subfamily.</text>
</comment>
<reference evidence="8" key="1">
    <citation type="journal article" date="2021" name="Nat. Commun.">
        <title>Genetic determinants of endophytism in the Arabidopsis root mycobiome.</title>
        <authorList>
            <person name="Mesny F."/>
            <person name="Miyauchi S."/>
            <person name="Thiergart T."/>
            <person name="Pickel B."/>
            <person name="Atanasova L."/>
            <person name="Karlsson M."/>
            <person name="Huettel B."/>
            <person name="Barry K.W."/>
            <person name="Haridas S."/>
            <person name="Chen C."/>
            <person name="Bauer D."/>
            <person name="Andreopoulos W."/>
            <person name="Pangilinan J."/>
            <person name="LaButti K."/>
            <person name="Riley R."/>
            <person name="Lipzen A."/>
            <person name="Clum A."/>
            <person name="Drula E."/>
            <person name="Henrissat B."/>
            <person name="Kohler A."/>
            <person name="Grigoriev I.V."/>
            <person name="Martin F.M."/>
            <person name="Hacquard S."/>
        </authorList>
    </citation>
    <scope>NUCLEOTIDE SEQUENCE</scope>
    <source>
        <strain evidence="8">MPI-CAGE-AT-0147</strain>
    </source>
</reference>
<evidence type="ECO:0000256" key="6">
    <source>
        <dbReference type="SAM" id="MobiDB-lite"/>
    </source>
</evidence>
<feature type="region of interest" description="Disordered" evidence="6">
    <location>
        <begin position="441"/>
        <end position="460"/>
    </location>
</feature>
<feature type="compositionally biased region" description="Polar residues" evidence="6">
    <location>
        <begin position="441"/>
        <end position="451"/>
    </location>
</feature>
<comment type="cofactor">
    <cofactor evidence="5">
        <name>Zn(2+)</name>
        <dbReference type="ChEBI" id="CHEBI:29105"/>
    </cofactor>
    <text evidence="5">Binds 1 zinc ion per subunit.</text>
</comment>
<keyword evidence="4 5" id="KW-0862">Zinc</keyword>
<feature type="domain" description="tRNA-guanine(15) transglycosylase-like" evidence="7">
    <location>
        <begin position="31"/>
        <end position="403"/>
    </location>
</feature>
<dbReference type="PANTHER" id="PTHR46064:SF1">
    <property type="entry name" value="QUEUINE TRNA-RIBOSYLTRANSFERASE ACCESSORY SUBUNIT 2"/>
    <property type="match status" value="1"/>
</dbReference>
<evidence type="ECO:0000256" key="4">
    <source>
        <dbReference type="ARBA" id="ARBA00022833"/>
    </source>
</evidence>
<dbReference type="PANTHER" id="PTHR46064">
    <property type="entry name" value="QUEUINE TRNA-RIBOSYLTRANSFERASE ACCESSORY SUBUNIT 2"/>
    <property type="match status" value="1"/>
</dbReference>
<evidence type="ECO:0000256" key="5">
    <source>
        <dbReference type="HAMAP-Rule" id="MF_03043"/>
    </source>
</evidence>
<dbReference type="InterPro" id="IPR028592">
    <property type="entry name" value="QTRTD1"/>
</dbReference>
<dbReference type="AlphaFoldDB" id="A0A9P9JN49"/>
<keyword evidence="2 5" id="KW-0819">tRNA processing</keyword>
<sequence length="460" mass="51270">MTQPTLQEDPFKTSTFTMFEILKSASADVGAARLGRLALANHRVMETPNYLAVASRGVIPHLTPENTKRHTTFDATYMAIEDFLDKKEPPILKMSKETSRNLHSFTSFPSERAIVLGPRRFPPVLTPVGNGAQHLSIFTSTGFRNLTIPEFAEVIEIAQPEIAIPPADLFHTSSTPPAKRQIRMVERTEEWVDEFFRISDPQGRLKELGVAVFAPVLPVEYPLQWDYLRHLSEDVRESLSGLAIYDVNLLPELANYPPLLDLPRLAFGPSKSPQDLLRQLTLGVDVCTVPFVNVMSDAGVGLTFTFPPPETQGVQPLGIDMWSADHATSLLPIVEGCKCYTCTNHHRAFIHHLLNAKEMLGWNLLQIHNHWLLGEFFIGVRKSLGEGTARFEECSRDFSANYEPELPFGTGERPRARGYHFKSIAGQTKINEPSWQAFDTTDKSLSVSDTAAQPPVAPSA</sequence>
<organism evidence="8 9">
    <name type="scientific">Dactylonectria macrodidyma</name>
    <dbReference type="NCBI Taxonomy" id="307937"/>
    <lineage>
        <taxon>Eukaryota</taxon>
        <taxon>Fungi</taxon>
        <taxon>Dikarya</taxon>
        <taxon>Ascomycota</taxon>
        <taxon>Pezizomycotina</taxon>
        <taxon>Sordariomycetes</taxon>
        <taxon>Hypocreomycetidae</taxon>
        <taxon>Hypocreales</taxon>
        <taxon>Nectriaceae</taxon>
        <taxon>Dactylonectria</taxon>
    </lineage>
</organism>